<dbReference type="SUPFAM" id="SSF103481">
    <property type="entry name" value="Multidrug resistance efflux transporter EmrE"/>
    <property type="match status" value="2"/>
</dbReference>
<feature type="transmembrane region" description="Helical" evidence="6">
    <location>
        <begin position="143"/>
        <end position="161"/>
    </location>
</feature>
<dbReference type="PANTHER" id="PTHR32322:SF9">
    <property type="entry name" value="AMINO-ACID METABOLITE EFFLUX PUMP-RELATED"/>
    <property type="match status" value="1"/>
</dbReference>
<organism evidence="8 10">
    <name type="scientific">Amycolatopsis regifaucium</name>
    <dbReference type="NCBI Taxonomy" id="546365"/>
    <lineage>
        <taxon>Bacteria</taxon>
        <taxon>Bacillati</taxon>
        <taxon>Actinomycetota</taxon>
        <taxon>Actinomycetes</taxon>
        <taxon>Pseudonocardiales</taxon>
        <taxon>Pseudonocardiaceae</taxon>
        <taxon>Amycolatopsis</taxon>
    </lineage>
</organism>
<feature type="transmembrane region" description="Helical" evidence="6">
    <location>
        <begin position="167"/>
        <end position="189"/>
    </location>
</feature>
<keyword evidence="5 6" id="KW-0472">Membrane</keyword>
<comment type="subcellular location">
    <subcellularLocation>
        <location evidence="1">Membrane</location>
        <topology evidence="1">Multi-pass membrane protein</topology>
    </subcellularLocation>
</comment>
<evidence type="ECO:0000256" key="4">
    <source>
        <dbReference type="ARBA" id="ARBA00022989"/>
    </source>
</evidence>
<feature type="domain" description="EamA" evidence="7">
    <location>
        <begin position="2"/>
        <end position="132"/>
    </location>
</feature>
<keyword evidence="4 6" id="KW-1133">Transmembrane helix</keyword>
<reference evidence="8 10" key="1">
    <citation type="submission" date="2015-12" db="EMBL/GenBank/DDBJ databases">
        <title>Amycolatopsis regifaucium genome sequencing and assembly.</title>
        <authorList>
            <person name="Mayilraj S."/>
        </authorList>
    </citation>
    <scope>NUCLEOTIDE SEQUENCE [LARGE SCALE GENOMIC DNA]</scope>
    <source>
        <strain evidence="8 10">GY080</strain>
    </source>
</reference>
<evidence type="ECO:0000313" key="10">
    <source>
        <dbReference type="Proteomes" id="UP000076321"/>
    </source>
</evidence>
<proteinExistence type="inferred from homology"/>
<reference evidence="9 11" key="2">
    <citation type="submission" date="2016-11" db="EMBL/GenBank/DDBJ databases">
        <title>Genome sequencing of Amycolatopsis regifaucium.</title>
        <authorList>
            <person name="Mayilraj S."/>
            <person name="Kaur N."/>
        </authorList>
    </citation>
    <scope>NUCLEOTIDE SEQUENCE [LARGE SCALE GENOMIC DNA]</scope>
    <source>
        <strain evidence="9 11">GY080</strain>
    </source>
</reference>
<feature type="transmembrane region" description="Helical" evidence="6">
    <location>
        <begin position="227"/>
        <end position="249"/>
    </location>
</feature>
<evidence type="ECO:0000313" key="8">
    <source>
        <dbReference type="EMBL" id="KZB82596.1"/>
    </source>
</evidence>
<dbReference type="Proteomes" id="UP000186883">
    <property type="component" value="Unassembled WGS sequence"/>
</dbReference>
<dbReference type="EMBL" id="LQCI01000034">
    <property type="protein sequence ID" value="KZB82596.1"/>
    <property type="molecule type" value="Genomic_DNA"/>
</dbReference>
<evidence type="ECO:0000256" key="3">
    <source>
        <dbReference type="ARBA" id="ARBA00022692"/>
    </source>
</evidence>
<evidence type="ECO:0000313" key="9">
    <source>
        <dbReference type="EMBL" id="OKA06475.1"/>
    </source>
</evidence>
<evidence type="ECO:0000256" key="6">
    <source>
        <dbReference type="SAM" id="Phobius"/>
    </source>
</evidence>
<dbReference type="InterPro" id="IPR037185">
    <property type="entry name" value="EmrE-like"/>
</dbReference>
<dbReference type="AlphaFoldDB" id="A0A154MDP3"/>
<dbReference type="PANTHER" id="PTHR32322">
    <property type="entry name" value="INNER MEMBRANE TRANSPORTER"/>
    <property type="match status" value="1"/>
</dbReference>
<feature type="transmembrane region" description="Helical" evidence="6">
    <location>
        <begin position="256"/>
        <end position="273"/>
    </location>
</feature>
<gene>
    <name evidence="9" type="ORF">ATP06_0221415</name>
    <name evidence="8" type="ORF">AVL48_09570</name>
</gene>
<dbReference type="InterPro" id="IPR000620">
    <property type="entry name" value="EamA_dom"/>
</dbReference>
<dbReference type="Proteomes" id="UP000076321">
    <property type="component" value="Unassembled WGS sequence"/>
</dbReference>
<comment type="caution">
    <text evidence="8">The sequence shown here is derived from an EMBL/GenBank/DDBJ whole genome shotgun (WGS) entry which is preliminary data.</text>
</comment>
<dbReference type="Gene3D" id="1.10.3730.20">
    <property type="match status" value="1"/>
</dbReference>
<name>A0A154MDP3_9PSEU</name>
<dbReference type="OrthoDB" id="68076at2"/>
<dbReference type="Pfam" id="PF00892">
    <property type="entry name" value="EamA"/>
    <property type="match status" value="2"/>
</dbReference>
<feature type="transmembrane region" description="Helical" evidence="6">
    <location>
        <begin position="85"/>
        <end position="107"/>
    </location>
</feature>
<feature type="transmembrane region" description="Helical" evidence="6">
    <location>
        <begin position="59"/>
        <end position="78"/>
    </location>
</feature>
<dbReference type="RefSeq" id="WP_061983571.1">
    <property type="nucleotide sequence ID" value="NZ_FOPQ01000001.1"/>
</dbReference>
<sequence length="274" mass="27319">MAELTALLSALCFGTTHFVSGVLSRRAPGMTISLYAQVGGTGLSVAAALVFNGPTTAQALAWGALSGLGTGVGVAFLYRAMGRGAMSVVVPVSDLGAVVIPAAVAVLALGERLSVPAAAGIALALPSVWLVSRSGDGRGSAGVPDALIAGVGFALQFLAMAKVPADAGFWPIAVSRAVSVCAIVPLVFLSSATFRLPGATVVKAAVAGLLGSVAILLYWYATQRQLVAVATVLTALYPAIPVVLAMLFLRERANRAQIAGLIGAGAAIGLIAIG</sequence>
<evidence type="ECO:0000256" key="1">
    <source>
        <dbReference type="ARBA" id="ARBA00004141"/>
    </source>
</evidence>
<dbReference type="EMBL" id="LOBU02000015">
    <property type="protein sequence ID" value="OKA06475.1"/>
    <property type="molecule type" value="Genomic_DNA"/>
</dbReference>
<feature type="domain" description="EamA" evidence="7">
    <location>
        <begin position="146"/>
        <end position="271"/>
    </location>
</feature>
<keyword evidence="3 6" id="KW-0812">Transmembrane</keyword>
<evidence type="ECO:0000313" key="11">
    <source>
        <dbReference type="Proteomes" id="UP000186883"/>
    </source>
</evidence>
<dbReference type="InterPro" id="IPR050638">
    <property type="entry name" value="AA-Vitamin_Transporters"/>
</dbReference>
<evidence type="ECO:0000259" key="7">
    <source>
        <dbReference type="Pfam" id="PF00892"/>
    </source>
</evidence>
<feature type="transmembrane region" description="Helical" evidence="6">
    <location>
        <begin position="113"/>
        <end position="131"/>
    </location>
</feature>
<accession>A0A154MDP3</accession>
<evidence type="ECO:0000256" key="5">
    <source>
        <dbReference type="ARBA" id="ARBA00023136"/>
    </source>
</evidence>
<feature type="transmembrane region" description="Helical" evidence="6">
    <location>
        <begin position="201"/>
        <end position="221"/>
    </location>
</feature>
<dbReference type="GO" id="GO:0016020">
    <property type="term" value="C:membrane"/>
    <property type="evidence" value="ECO:0007669"/>
    <property type="project" value="UniProtKB-SubCell"/>
</dbReference>
<evidence type="ECO:0000256" key="2">
    <source>
        <dbReference type="ARBA" id="ARBA00007362"/>
    </source>
</evidence>
<comment type="similarity">
    <text evidence="2">Belongs to the EamA transporter family.</text>
</comment>
<keyword evidence="11" id="KW-1185">Reference proteome</keyword>
<protein>
    <submittedName>
        <fullName evidence="8">Multidrug DMT transporter permease</fullName>
    </submittedName>
</protein>